<keyword evidence="6" id="KW-0456">Lyase</keyword>
<dbReference type="Pfam" id="PF00211">
    <property type="entry name" value="Guanylate_cyc"/>
    <property type="match status" value="3"/>
</dbReference>
<evidence type="ECO:0000313" key="9">
    <source>
        <dbReference type="EMBL" id="CAH0103638.1"/>
    </source>
</evidence>
<reference evidence="9" key="1">
    <citation type="submission" date="2021-11" db="EMBL/GenBank/DDBJ databases">
        <authorList>
            <person name="Schell T."/>
        </authorList>
    </citation>
    <scope>NUCLEOTIDE SEQUENCE</scope>
    <source>
        <strain evidence="9">M5</strain>
    </source>
</reference>
<dbReference type="GO" id="GO:0005525">
    <property type="term" value="F:GTP binding"/>
    <property type="evidence" value="ECO:0007669"/>
    <property type="project" value="UniProtKB-KW"/>
</dbReference>
<dbReference type="Pfam" id="PF07700">
    <property type="entry name" value="HNOB"/>
    <property type="match status" value="2"/>
</dbReference>
<dbReference type="GO" id="GO:0004383">
    <property type="term" value="F:guanylate cyclase activity"/>
    <property type="evidence" value="ECO:0007669"/>
    <property type="project" value="UniProtKB-EC"/>
</dbReference>
<keyword evidence="5" id="KW-0342">GTP-binding</keyword>
<feature type="domain" description="Guanylate cyclase" evidence="8">
    <location>
        <begin position="1040"/>
        <end position="1166"/>
    </location>
</feature>
<keyword evidence="7" id="KW-0141">cGMP biosynthesis</keyword>
<dbReference type="EMBL" id="CAKKLH010000112">
    <property type="protein sequence ID" value="CAH0103638.1"/>
    <property type="molecule type" value="Genomic_DNA"/>
</dbReference>
<dbReference type="InterPro" id="IPR042463">
    <property type="entry name" value="HNOB_dom_associated_sf"/>
</dbReference>
<evidence type="ECO:0000256" key="5">
    <source>
        <dbReference type="ARBA" id="ARBA00023134"/>
    </source>
</evidence>
<dbReference type="GO" id="GO:0020037">
    <property type="term" value="F:heme binding"/>
    <property type="evidence" value="ECO:0007669"/>
    <property type="project" value="InterPro"/>
</dbReference>
<dbReference type="InterPro" id="IPR024096">
    <property type="entry name" value="NO_sig/Golgi_transp_ligand-bd"/>
</dbReference>
<dbReference type="GO" id="GO:0070482">
    <property type="term" value="P:response to oxygen levels"/>
    <property type="evidence" value="ECO:0007669"/>
    <property type="project" value="TreeGrafter"/>
</dbReference>
<dbReference type="SUPFAM" id="SSF55073">
    <property type="entry name" value="Nucleotide cyclase"/>
    <property type="match status" value="3"/>
</dbReference>
<gene>
    <name evidence="9" type="ORF">DGAL_LOCUS6220</name>
</gene>
<protein>
    <recommendedName>
        <fullName evidence="2">guanylate cyclase</fullName>
        <ecNumber evidence="2">4.6.1.2</ecNumber>
    </recommendedName>
</protein>
<keyword evidence="10" id="KW-1185">Reference proteome</keyword>
<dbReference type="SUPFAM" id="SSF111126">
    <property type="entry name" value="Ligand-binding domain in the NO signalling and Golgi transport"/>
    <property type="match status" value="3"/>
</dbReference>
<evidence type="ECO:0000256" key="7">
    <source>
        <dbReference type="ARBA" id="ARBA00023293"/>
    </source>
</evidence>
<evidence type="ECO:0000256" key="2">
    <source>
        <dbReference type="ARBA" id="ARBA00012202"/>
    </source>
</evidence>
<dbReference type="PANTHER" id="PTHR45655:SF5">
    <property type="entry name" value="SOLUBLE GUANYLATE CYCLASE 89DA-RELATED"/>
    <property type="match status" value="1"/>
</dbReference>
<dbReference type="Gene3D" id="3.30.70.1230">
    <property type="entry name" value="Nucleotide cyclase"/>
    <property type="match status" value="3"/>
</dbReference>
<evidence type="ECO:0000256" key="6">
    <source>
        <dbReference type="ARBA" id="ARBA00023239"/>
    </source>
</evidence>
<dbReference type="Gene3D" id="6.10.250.780">
    <property type="match status" value="3"/>
</dbReference>
<dbReference type="Proteomes" id="UP000789390">
    <property type="component" value="Unassembled WGS sequence"/>
</dbReference>
<dbReference type="OrthoDB" id="1890790at2759"/>
<dbReference type="InterPro" id="IPR011644">
    <property type="entry name" value="Heme_NO-bd"/>
</dbReference>
<dbReference type="SMART" id="SM00044">
    <property type="entry name" value="CYCc"/>
    <property type="match status" value="3"/>
</dbReference>
<dbReference type="EC" id="4.6.1.2" evidence="2"/>
<name>A0A8J2WGL1_9CRUS</name>
<dbReference type="PANTHER" id="PTHR45655">
    <property type="entry name" value="GUANYLATE CYCLASE SOLUBLE SUBUNIT BETA-2"/>
    <property type="match status" value="1"/>
</dbReference>
<feature type="domain" description="Guanylate cyclase" evidence="8">
    <location>
        <begin position="1664"/>
        <end position="1789"/>
    </location>
</feature>
<evidence type="ECO:0000259" key="8">
    <source>
        <dbReference type="PROSITE" id="PS50125"/>
    </source>
</evidence>
<dbReference type="InterPro" id="IPR029787">
    <property type="entry name" value="Nucleotide_cyclase"/>
</dbReference>
<organism evidence="9 10">
    <name type="scientific">Daphnia galeata</name>
    <dbReference type="NCBI Taxonomy" id="27404"/>
    <lineage>
        <taxon>Eukaryota</taxon>
        <taxon>Metazoa</taxon>
        <taxon>Ecdysozoa</taxon>
        <taxon>Arthropoda</taxon>
        <taxon>Crustacea</taxon>
        <taxon>Branchiopoda</taxon>
        <taxon>Diplostraca</taxon>
        <taxon>Cladocera</taxon>
        <taxon>Anomopoda</taxon>
        <taxon>Daphniidae</taxon>
        <taxon>Daphnia</taxon>
    </lineage>
</organism>
<feature type="domain" description="Guanylate cyclase" evidence="8">
    <location>
        <begin position="458"/>
        <end position="584"/>
    </location>
</feature>
<dbReference type="Pfam" id="PF07701">
    <property type="entry name" value="HNOBA"/>
    <property type="match status" value="3"/>
</dbReference>
<keyword evidence="4" id="KW-0547">Nucleotide-binding</keyword>
<evidence type="ECO:0000313" key="10">
    <source>
        <dbReference type="Proteomes" id="UP000789390"/>
    </source>
</evidence>
<dbReference type="Gene3D" id="3.90.1520.10">
    <property type="entry name" value="H-NOX domain"/>
    <property type="match status" value="2"/>
</dbReference>
<accession>A0A8J2WGL1</accession>
<evidence type="ECO:0000256" key="4">
    <source>
        <dbReference type="ARBA" id="ARBA00022741"/>
    </source>
</evidence>
<proteinExistence type="predicted"/>
<dbReference type="CDD" id="cd07302">
    <property type="entry name" value="CHD"/>
    <property type="match status" value="3"/>
</dbReference>
<dbReference type="PROSITE" id="PS50125">
    <property type="entry name" value="GUANYLATE_CYCLASE_2"/>
    <property type="match status" value="3"/>
</dbReference>
<evidence type="ECO:0000256" key="1">
    <source>
        <dbReference type="ARBA" id="ARBA00004496"/>
    </source>
</evidence>
<evidence type="ECO:0000256" key="3">
    <source>
        <dbReference type="ARBA" id="ARBA00022490"/>
    </source>
</evidence>
<comment type="caution">
    <text evidence="9">The sequence shown here is derived from an EMBL/GenBank/DDBJ whole genome shotgun (WGS) entry which is preliminary data.</text>
</comment>
<sequence length="1802" mass="206539">MYGMLLESVQHFIQLEYGEETWLAILESVGYRNTVFRTHHIYPDDLIMKLADAAVTLVANGSTRQDFLRFFGRCFVRYFSHYGYEKFIKVCGRYFCDFLTGIDNIHLQMRYMYPKMVSPSMYISHEDADGVLLHYRTTRNGFCPYLIGQLHQIAHDFYGIQLNVEELPKTPFNKEEGYQFRFRLNFDNRHYMTSRSACNGSLELGRINISSRGSAKTIASEKALASLSSSILMQLFPFTLVFRPDLKIIAVGRQLKQMFPDNTLVGQALPNVARVRRPKLLFTWDNLYSLQKVLCEMELLPAIQMGKRTVRPAVASKADRSDPNAAAKEVMKEETRRLMLQGQLRYLSDWDAMIFLCNPLINNLEDMDGMGLTINDLSLHGHGRDMVMAGWQHNSRLEDMYERAEERSQQLQQTYELQDEWKKRGDKLLYSMIPQSVADCLRSGTDPVDTCQAFESITVLFVELANIDEITATNPMEAVNCMNAVFSCFDNIIDQHNVYKVETVGKVYMVVGGAPETNETHVRDVAIVALSFRDEIDKMVNNTKMSVHIRIGFHTGSAVAGVVGKKMPRYCFFGDTINTAARMQTTSLPGKIHISQNSFCRLQNFNGFVFEMRGTVFVKMEYGNDVWFSLLDRVGYRNTTFCTHSIYPDDLVMKLANAAVEIIGNGWAVQDFLIYFGRCFIRAAGTFGYEKLMKRCGRFFCDFLSGIDSVHLHMKYRYPKMGHPFIYVLEEDEEGILHQVAVDYYGIQLSMGDFPEKPYENNEEGYKYRIRLSFDNRNYMACKAMENGAMALERKANFFFTSTKGNNLHQESLPELSSSIWLQLFPFCLVFRSDLKIIVAGSQLKQMLSRRKLIGQILPDVARLRRPRLNLTWDNLVTLQRVACELEMMLANSAEEYPLSKVSKNVPDNKLKREEPSSYLLLRGEMRYIKDWHAIIYLCNPLINNIDDLSDLGLALSDLSLHGHGREMVMTGQQHSSRLEDLYERAEEKAKQLQVTHELLDGWKQRGDELLYSMIPKSIAESLRRGKEPVDTCEVFDCITVSFVEMTNIEDIMINSALEAVSCMNAVFSALDNIIDQHNVYKVETIGNVYMVVGGAPTKYETHVKDVCMVAIEFRDTIHKLSANIGIPVEIRTGIHSGPAVAGVLGRKMPRYCFFGDTVNTAARMQTTSLPGKIQISRAVQKLLRCFAEFISEKRGIVMIKGKGELKTHWLLRYQPLNIEGQDLYLRTTGPEVEYGDELWNALLERTNYRNTVFCTHQTYPDELVMELAIAATEVVGNGLTTLDFLNYFGRCFIRSFDRYGYDKIIKVCGRYFYDFLTGIDNIHLQMRYMFPKMVSPSMYISHEDADGVLLHYRTPRRGLCPYLRGLLLQVAEDYFNIELVVEDLPSEPTGEDEYYQNRFRLHFNNRDYLASQEMMNGSNLDLDVSMREVISTTLSSDILLQLFPFALIFRSNLKIISTGKQLKIMFLNKGIIGQNLAELLKMRRPKVNLTWDNILSLQKVMCELELMLTNEKDETECNSVQPLGNKKPEESRRLFLQGQFRYKKDWDAILLKLSLDAVIFICNPIVNNLTDLDELGLKLDDLSMHGNGREMVMGGLQHNSRLEDLYERAEERSHELEKTHQLLEQWTERGDQLLYSMIPQSVADNLRKGGHPVDTCQNFESITVLFVELTNIEINADNAMEMVKCMNAVFSQLDTITDRHLVYKVETVGKVYMVVGGAPEENKSHVKDIALVALSFRDEINELVDKTRMDVRIRTGFHSGSAVAGIVGLKMPRYCFFGDTINTASRMQSSSEVHRGTFRCQ</sequence>
<dbReference type="GO" id="GO:0019934">
    <property type="term" value="P:cGMP-mediated signaling"/>
    <property type="evidence" value="ECO:0007669"/>
    <property type="project" value="TreeGrafter"/>
</dbReference>
<dbReference type="InterPro" id="IPR038158">
    <property type="entry name" value="H-NOX_domain_sf"/>
</dbReference>
<dbReference type="InterPro" id="IPR001054">
    <property type="entry name" value="A/G_cyclase"/>
</dbReference>
<keyword evidence="3" id="KW-0963">Cytoplasm</keyword>
<comment type="subcellular location">
    <subcellularLocation>
        <location evidence="1">Cytoplasm</location>
    </subcellularLocation>
</comment>
<dbReference type="GO" id="GO:0008074">
    <property type="term" value="C:guanylate cyclase complex, soluble"/>
    <property type="evidence" value="ECO:0007669"/>
    <property type="project" value="TreeGrafter"/>
</dbReference>
<dbReference type="InterPro" id="IPR011645">
    <property type="entry name" value="HNOB_dom_associated"/>
</dbReference>
<dbReference type="Gene3D" id="3.30.450.260">
    <property type="entry name" value="Haem NO binding associated domain"/>
    <property type="match status" value="3"/>
</dbReference>